<feature type="transmembrane region" description="Helical" evidence="8">
    <location>
        <begin position="71"/>
        <end position="93"/>
    </location>
</feature>
<keyword evidence="3" id="KW-0813">Transport</keyword>
<feature type="transmembrane region" description="Helical" evidence="8">
    <location>
        <begin position="31"/>
        <end position="51"/>
    </location>
</feature>
<dbReference type="OrthoDB" id="9807082at2"/>
<evidence type="ECO:0000256" key="6">
    <source>
        <dbReference type="ARBA" id="ARBA00022989"/>
    </source>
</evidence>
<reference evidence="9 10" key="1">
    <citation type="submission" date="2016-10" db="EMBL/GenBank/DDBJ databases">
        <authorList>
            <person name="de Groot N.N."/>
        </authorList>
    </citation>
    <scope>NUCLEOTIDE SEQUENCE [LARGE SCALE GENOMIC DNA]</scope>
    <source>
        <strain evidence="9 10">DSM 16199</strain>
    </source>
</reference>
<comment type="similarity">
    <text evidence="2 8">Belongs to the 4-toluene sulfonate uptake permease (TSUP) (TC 2.A.102) family.</text>
</comment>
<comment type="subcellular location">
    <subcellularLocation>
        <location evidence="1 8">Cell membrane</location>
        <topology evidence="1 8">Multi-pass membrane protein</topology>
    </subcellularLocation>
</comment>
<feature type="transmembrane region" description="Helical" evidence="8">
    <location>
        <begin position="153"/>
        <end position="171"/>
    </location>
</feature>
<keyword evidence="10" id="KW-1185">Reference proteome</keyword>
<dbReference type="RefSeq" id="WP_090192045.1">
    <property type="nucleotide sequence ID" value="NZ_FOTF01000046.1"/>
</dbReference>
<evidence type="ECO:0000256" key="4">
    <source>
        <dbReference type="ARBA" id="ARBA00022475"/>
    </source>
</evidence>
<dbReference type="InterPro" id="IPR002781">
    <property type="entry name" value="TM_pro_TauE-like"/>
</dbReference>
<dbReference type="Proteomes" id="UP000199550">
    <property type="component" value="Unassembled WGS sequence"/>
</dbReference>
<protein>
    <recommendedName>
        <fullName evidence="8">Probable membrane transporter protein</fullName>
    </recommendedName>
</protein>
<evidence type="ECO:0000256" key="8">
    <source>
        <dbReference type="RuleBase" id="RU363041"/>
    </source>
</evidence>
<dbReference type="Pfam" id="PF01925">
    <property type="entry name" value="TauE"/>
    <property type="match status" value="1"/>
</dbReference>
<feature type="transmembrane region" description="Helical" evidence="8">
    <location>
        <begin position="205"/>
        <end position="223"/>
    </location>
</feature>
<dbReference type="AlphaFoldDB" id="A0A1I4JU66"/>
<keyword evidence="4 8" id="KW-1003">Cell membrane</keyword>
<evidence type="ECO:0000313" key="10">
    <source>
        <dbReference type="Proteomes" id="UP000199550"/>
    </source>
</evidence>
<proteinExistence type="inferred from homology"/>
<evidence type="ECO:0000256" key="2">
    <source>
        <dbReference type="ARBA" id="ARBA00009142"/>
    </source>
</evidence>
<dbReference type="PANTHER" id="PTHR30269">
    <property type="entry name" value="TRANSMEMBRANE PROTEIN YFCA"/>
    <property type="match status" value="1"/>
</dbReference>
<evidence type="ECO:0000256" key="1">
    <source>
        <dbReference type="ARBA" id="ARBA00004651"/>
    </source>
</evidence>
<keyword evidence="7 8" id="KW-0472">Membrane</keyword>
<feature type="transmembrane region" description="Helical" evidence="8">
    <location>
        <begin position="230"/>
        <end position="248"/>
    </location>
</feature>
<gene>
    <name evidence="9" type="ORF">SAMN04488004_1461</name>
</gene>
<keyword evidence="6 8" id="KW-1133">Transmembrane helix</keyword>
<name>A0A1I4JU66_9RHOB</name>
<feature type="transmembrane region" description="Helical" evidence="8">
    <location>
        <begin position="99"/>
        <end position="121"/>
    </location>
</feature>
<feature type="transmembrane region" description="Helical" evidence="8">
    <location>
        <begin position="128"/>
        <end position="147"/>
    </location>
</feature>
<sequence length="249" mass="25811">MLEISILALAGLTAGLLNAVAGGGTFISFPALIYVGVPPVSASATATLAALPGYVTSAWGFRQDMQAEGALSLNAIVFIGVIGSIIGALLLIVTPGDTFLWVVPWLLLLATILFALGPFILRHLRQRGAGKVGAVGSAFAIVTVSIYGGYFNGGLGIMLLATFGFIGYVNLHGMNGLKSVLSAVVSLVSALAFISAGLIEWEQALIMAVSSAIGGYLGARLTRRIVQTDLLRYFVTSIGATMALAFFLR</sequence>
<keyword evidence="5 8" id="KW-0812">Transmembrane</keyword>
<dbReference type="EMBL" id="FOTF01000046">
    <property type="protein sequence ID" value="SFL70070.1"/>
    <property type="molecule type" value="Genomic_DNA"/>
</dbReference>
<dbReference type="PANTHER" id="PTHR30269:SF0">
    <property type="entry name" value="MEMBRANE TRANSPORTER PROTEIN YFCA-RELATED"/>
    <property type="match status" value="1"/>
</dbReference>
<accession>A0A1I4JU66</accession>
<dbReference type="InterPro" id="IPR052017">
    <property type="entry name" value="TSUP"/>
</dbReference>
<evidence type="ECO:0000313" key="9">
    <source>
        <dbReference type="EMBL" id="SFL70070.1"/>
    </source>
</evidence>
<organism evidence="9 10">
    <name type="scientific">Loktanella salsilacus</name>
    <dbReference type="NCBI Taxonomy" id="195913"/>
    <lineage>
        <taxon>Bacteria</taxon>
        <taxon>Pseudomonadati</taxon>
        <taxon>Pseudomonadota</taxon>
        <taxon>Alphaproteobacteria</taxon>
        <taxon>Rhodobacterales</taxon>
        <taxon>Roseobacteraceae</taxon>
        <taxon>Loktanella</taxon>
    </lineage>
</organism>
<feature type="transmembrane region" description="Helical" evidence="8">
    <location>
        <begin position="180"/>
        <end position="199"/>
    </location>
</feature>
<evidence type="ECO:0000256" key="7">
    <source>
        <dbReference type="ARBA" id="ARBA00023136"/>
    </source>
</evidence>
<evidence type="ECO:0000256" key="3">
    <source>
        <dbReference type="ARBA" id="ARBA00022448"/>
    </source>
</evidence>
<dbReference type="GO" id="GO:0005886">
    <property type="term" value="C:plasma membrane"/>
    <property type="evidence" value="ECO:0007669"/>
    <property type="project" value="UniProtKB-SubCell"/>
</dbReference>
<evidence type="ECO:0000256" key="5">
    <source>
        <dbReference type="ARBA" id="ARBA00022692"/>
    </source>
</evidence>